<accession>A0ABP9X6F5</accession>
<keyword evidence="6" id="KW-1185">Reference proteome</keyword>
<organism evidence="5 6">
    <name type="scientific">Herpetosiphon gulosus</name>
    <dbReference type="NCBI Taxonomy" id="1973496"/>
    <lineage>
        <taxon>Bacteria</taxon>
        <taxon>Bacillati</taxon>
        <taxon>Chloroflexota</taxon>
        <taxon>Chloroflexia</taxon>
        <taxon>Herpetosiphonales</taxon>
        <taxon>Herpetosiphonaceae</taxon>
        <taxon>Herpetosiphon</taxon>
    </lineage>
</organism>
<dbReference type="RefSeq" id="WP_345724534.1">
    <property type="nucleotide sequence ID" value="NZ_BAABRU010000027.1"/>
</dbReference>
<feature type="compositionally biased region" description="Polar residues" evidence="1">
    <location>
        <begin position="20"/>
        <end position="29"/>
    </location>
</feature>
<protein>
    <recommendedName>
        <fullName evidence="7">Phosphodiesterase</fullName>
    </recommendedName>
</protein>
<dbReference type="Gene3D" id="2.60.40.380">
    <property type="entry name" value="Purple acid phosphatase-like, N-terminal"/>
    <property type="match status" value="1"/>
</dbReference>
<dbReference type="InterPro" id="IPR052900">
    <property type="entry name" value="Phospholipid_Metab_Enz"/>
</dbReference>
<dbReference type="CDD" id="cd07389">
    <property type="entry name" value="MPP_PhoD"/>
    <property type="match status" value="1"/>
</dbReference>
<evidence type="ECO:0000259" key="3">
    <source>
        <dbReference type="Pfam" id="PF09423"/>
    </source>
</evidence>
<feature type="signal peptide" evidence="2">
    <location>
        <begin position="1"/>
        <end position="22"/>
    </location>
</feature>
<evidence type="ECO:0000313" key="6">
    <source>
        <dbReference type="Proteomes" id="UP001428290"/>
    </source>
</evidence>
<evidence type="ECO:0000256" key="2">
    <source>
        <dbReference type="SAM" id="SignalP"/>
    </source>
</evidence>
<dbReference type="PANTHER" id="PTHR43606">
    <property type="entry name" value="PHOSPHATASE, PUTATIVE (AFU_ORTHOLOGUE AFUA_6G08710)-RELATED"/>
    <property type="match status" value="1"/>
</dbReference>
<dbReference type="SUPFAM" id="SSF56300">
    <property type="entry name" value="Metallo-dependent phosphatases"/>
    <property type="match status" value="1"/>
</dbReference>
<dbReference type="InterPro" id="IPR018946">
    <property type="entry name" value="PhoD-like_MPP"/>
</dbReference>
<evidence type="ECO:0000313" key="5">
    <source>
        <dbReference type="EMBL" id="GAA5530944.1"/>
    </source>
</evidence>
<name>A0ABP9X6F5_9CHLR</name>
<comment type="caution">
    <text evidence="5">The sequence shown here is derived from an EMBL/GenBank/DDBJ whole genome shotgun (WGS) entry which is preliminary data.</text>
</comment>
<dbReference type="InterPro" id="IPR032093">
    <property type="entry name" value="PhoD_N"/>
</dbReference>
<keyword evidence="2" id="KW-0732">Signal</keyword>
<dbReference type="InterPro" id="IPR038607">
    <property type="entry name" value="PhoD-like_sf"/>
</dbReference>
<sequence length="585" mass="63305">MRRLFGLCCLCCLLAGSWSSRSSVGRTNQPIPPADLPQGVAAGDVTPTSAVLWARSASLGSVSFEYSLNANFNPVAGSATVIVTDTMQPAKTSISNLQPATRYFYRATNLSNAAFAGTFRTAPTTGTYSNLRFGASGDQQGALAPFPALANADQRELDLFIHLGDSIYADIGSPVLGTTAKTLAEFRLKHTESYSTRLNLNTLADLRATTAWLATTDDHEVANDHAGGAAPSSDPRFLPTNASYINDTDYFEAGYQAFVEYNPINELFYGATGDPRTANEHKLYRYQRYGNTAAFFVLDGRSFRDQKLPAPNNTPSEIVAFLTAVFSPTRTLLGQAQLSQLESDLLAADQANITWKFVIVPEPIQNLGTAAANDRFEGYAAERSRILSFINDHSIENVVFIAADIHGTVVNNLSYQTAAGQPQIPTNAWEISVGSVATTSPFGMRVAAGALSTGIISSTTYNNYLQLPNDQQDAAAEGWLNTVLNVFGYTPVGLQDAPFAERTTLLQGRYFAGHYFGWTEFEISQPDQTLRVSTYGIDTYGTSDLANNPGEVVSRVPVIVQQFEVEPVVSISPTLMLNYLPVITK</sequence>
<evidence type="ECO:0000256" key="1">
    <source>
        <dbReference type="SAM" id="MobiDB-lite"/>
    </source>
</evidence>
<proteinExistence type="predicted"/>
<dbReference type="EMBL" id="BAABRU010000027">
    <property type="protein sequence ID" value="GAA5530944.1"/>
    <property type="molecule type" value="Genomic_DNA"/>
</dbReference>
<evidence type="ECO:0008006" key="7">
    <source>
        <dbReference type="Google" id="ProtNLM"/>
    </source>
</evidence>
<dbReference type="PANTHER" id="PTHR43606:SF1">
    <property type="entry name" value="PHOD-LIKE PHOSPHATASE METALLOPHOSPHATASE DOMAIN-CONTAINING PROTEIN"/>
    <property type="match status" value="1"/>
</dbReference>
<evidence type="ECO:0000259" key="4">
    <source>
        <dbReference type="Pfam" id="PF16655"/>
    </source>
</evidence>
<dbReference type="InterPro" id="IPR029052">
    <property type="entry name" value="Metallo-depent_PP-like"/>
</dbReference>
<dbReference type="Proteomes" id="UP001428290">
    <property type="component" value="Unassembled WGS sequence"/>
</dbReference>
<dbReference type="Pfam" id="PF09423">
    <property type="entry name" value="PhoD"/>
    <property type="match status" value="1"/>
</dbReference>
<feature type="chain" id="PRO_5045786640" description="Phosphodiesterase" evidence="2">
    <location>
        <begin position="23"/>
        <end position="585"/>
    </location>
</feature>
<dbReference type="Pfam" id="PF16655">
    <property type="entry name" value="PhoD_N"/>
    <property type="match status" value="1"/>
</dbReference>
<feature type="region of interest" description="Disordered" evidence="1">
    <location>
        <begin position="20"/>
        <end position="40"/>
    </location>
</feature>
<feature type="domain" description="Phospholipase D N-terminal" evidence="4">
    <location>
        <begin position="38"/>
        <end position="121"/>
    </location>
</feature>
<dbReference type="Gene3D" id="3.60.21.70">
    <property type="entry name" value="PhoD-like phosphatase"/>
    <property type="match status" value="1"/>
</dbReference>
<feature type="domain" description="PhoD-like phosphatase metallophosphatase" evidence="3">
    <location>
        <begin position="146"/>
        <end position="442"/>
    </location>
</feature>
<reference evidence="5 6" key="1">
    <citation type="submission" date="2024-02" db="EMBL/GenBank/DDBJ databases">
        <title>Herpetosiphon gulosus NBRC 112829.</title>
        <authorList>
            <person name="Ichikawa N."/>
            <person name="Katano-Makiyama Y."/>
            <person name="Hidaka K."/>
        </authorList>
    </citation>
    <scope>NUCLEOTIDE SEQUENCE [LARGE SCALE GENOMIC DNA]</scope>
    <source>
        <strain evidence="5 6">NBRC 112829</strain>
    </source>
</reference>
<gene>
    <name evidence="5" type="ORF">Hgul01_04768</name>
</gene>